<evidence type="ECO:0000313" key="1">
    <source>
        <dbReference type="EMBL" id="OCT56664.1"/>
    </source>
</evidence>
<gene>
    <name evidence="1" type="ORF">XELAEV_18004583mg</name>
</gene>
<dbReference type="AlphaFoldDB" id="A0A974BR89"/>
<name>A0A974BR89_XENLA</name>
<reference evidence="1" key="1">
    <citation type="submission" date="2016-05" db="EMBL/GenBank/DDBJ databases">
        <title>WGS assembly of Xenopus laevis.</title>
        <authorList>
            <person name="Session A."/>
            <person name="Uno Y."/>
            <person name="Kwon T."/>
            <person name="Chapman J."/>
            <person name="Toyoda A."/>
            <person name="Takahashi S."/>
            <person name="Fukui A."/>
            <person name="Hikosaka A."/>
            <person name="Putnam N."/>
            <person name="Stites J."/>
            <person name="Van Heeringen S."/>
            <person name="Quigley I."/>
            <person name="Heinz S."/>
            <person name="Hellsten U."/>
            <person name="Lyons J."/>
            <person name="Suzuki A."/>
            <person name="Kondo M."/>
            <person name="Ogino H."/>
            <person name="Ochi H."/>
            <person name="Bogdanovic O."/>
            <person name="Lister R."/>
            <person name="Georgiou G."/>
            <person name="Paranjpe S."/>
            <person name="Van Kruijsbergen I."/>
            <person name="Mozaffari S."/>
            <person name="Shu S."/>
            <person name="Schmutz J."/>
            <person name="Jenkins J."/>
            <person name="Grimwood J."/>
            <person name="Carlson J."/>
            <person name="Mitros T."/>
            <person name="Simakov O."/>
            <person name="Heald R."/>
            <person name="Miller K."/>
            <person name="Haudenschild C."/>
            <person name="Kuroki Y."/>
            <person name="Tanaka T."/>
            <person name="Michiue T."/>
            <person name="Watanabe M."/>
            <person name="Kinoshita T."/>
            <person name="Ohta Y."/>
            <person name="Mawaribuchi S."/>
            <person name="Suzuki Y."/>
            <person name="Haramoto Y."/>
            <person name="Yamamoto T."/>
            <person name="Takagi C."/>
            <person name="Kitzman J."/>
            <person name="Shendure J."/>
            <person name="Nakayama T."/>
            <person name="Izutsu Y."/>
            <person name="Robert J."/>
            <person name="Dichmann D."/>
            <person name="Flajnik M."/>
            <person name="Houston D."/>
            <person name="Marcotte E."/>
            <person name="Wallingford J."/>
            <person name="Ito Y."/>
            <person name="Asashima M."/>
            <person name="Ueno N."/>
            <person name="Matsuda Y."/>
            <person name="Jan Veenstra G."/>
            <person name="Fujiyama A."/>
            <person name="Harland R."/>
            <person name="Taira M."/>
            <person name="Rokhsar D.S."/>
        </authorList>
    </citation>
    <scope>NUCLEOTIDE SEQUENCE</scope>
    <source>
        <strain evidence="1">J</strain>
        <tissue evidence="1">Blood</tissue>
    </source>
</reference>
<dbReference type="EMBL" id="KV467257">
    <property type="protein sequence ID" value="OCT56664.1"/>
    <property type="molecule type" value="Genomic_DNA"/>
</dbReference>
<protein>
    <submittedName>
        <fullName evidence="1">Uncharacterized protein</fullName>
    </submittedName>
</protein>
<proteinExistence type="predicted"/>
<sequence length="89" mass="9980">MGISEHVQRLLLIKGRVSYKGNTYLHNIPVLLLIKHWTLYCLTIDSCTSIVFFPFIAAASQHPGVEPITAAPASAMFCSHLLQVRLFRL</sequence>
<accession>A0A974BR89</accession>
<organism evidence="1">
    <name type="scientific">Xenopus laevis</name>
    <name type="common">African clawed frog</name>
    <dbReference type="NCBI Taxonomy" id="8355"/>
    <lineage>
        <taxon>Eukaryota</taxon>
        <taxon>Metazoa</taxon>
        <taxon>Chordata</taxon>
        <taxon>Craniata</taxon>
        <taxon>Vertebrata</taxon>
        <taxon>Euteleostomi</taxon>
        <taxon>Amphibia</taxon>
        <taxon>Batrachia</taxon>
        <taxon>Anura</taxon>
        <taxon>Pipoidea</taxon>
        <taxon>Pipidae</taxon>
        <taxon>Xenopodinae</taxon>
        <taxon>Xenopus</taxon>
        <taxon>Xenopus</taxon>
    </lineage>
</organism>
<dbReference type="Proteomes" id="UP000694892">
    <property type="component" value="Unassembled WGS sequence"/>
</dbReference>